<comment type="caution">
    <text evidence="2">The sequence shown here is derived from an EMBL/GenBank/DDBJ whole genome shotgun (WGS) entry which is preliminary data.</text>
</comment>
<feature type="transmembrane region" description="Helical" evidence="1">
    <location>
        <begin position="568"/>
        <end position="593"/>
    </location>
</feature>
<organism evidence="2 3">
    <name type="scientific">Oscillochloris trichoides DG-6</name>
    <dbReference type="NCBI Taxonomy" id="765420"/>
    <lineage>
        <taxon>Bacteria</taxon>
        <taxon>Bacillati</taxon>
        <taxon>Chloroflexota</taxon>
        <taxon>Chloroflexia</taxon>
        <taxon>Chloroflexales</taxon>
        <taxon>Chloroflexineae</taxon>
        <taxon>Oscillochloridaceae</taxon>
        <taxon>Oscillochloris</taxon>
    </lineage>
</organism>
<dbReference type="EMBL" id="ADVR01000122">
    <property type="protein sequence ID" value="EFO79123.1"/>
    <property type="molecule type" value="Genomic_DNA"/>
</dbReference>
<feature type="transmembrane region" description="Helical" evidence="1">
    <location>
        <begin position="627"/>
        <end position="650"/>
    </location>
</feature>
<keyword evidence="3" id="KW-1185">Reference proteome</keyword>
<dbReference type="STRING" id="765420.OSCT_2956"/>
<protein>
    <recommendedName>
        <fullName evidence="4">Glycosyltransferase RgtA/B/C/D-like domain-containing protein</fullName>
    </recommendedName>
</protein>
<feature type="transmembrane region" description="Helical" evidence="1">
    <location>
        <begin position="599"/>
        <end position="620"/>
    </location>
</feature>
<sequence>MIHPALWLSLLALLIIFLIAPHLPLNYPIQVGYPEGVGSDLPFVQGFNAGEASSYGNYRWTQADSRIEMAGVGRRSLSIEIRILGLSPEIQAVAPQQVAIFANEQHLVDLPVRPSGSRHYLLIPAPSSGQMRLSLRSSTFTPAGDPRQLGLPVEHVVIRSVAAAGFVSPDWEASLGWLGAMLVLWLALRHALGAAVPQWQQASLYAGAVLLVGVTALLDPPHWAAGANAALIASGLAYPLAIILRAAVAPLACRFGVPLSANNLGWLVGFAVIAFTLRYGGRLYPNAMHGDINFHVNRFTEAANGLIYILSKNRGVDFPYPPGPYLVIAPFTLLGLPPSTVLQIGAALVDALSAILIYAIASRITRGPTALLAAATYVFTAATFMTTWWSFDTHIYSQFFHLLCIAALCWAGEAWQGDDQAQRRGWSLALFVLLSLVFLGHFGFLINTTLLVSMLVAVTWIQSWRGVAWARAVRWPLSLTLGGAVLFAGLFFYSAYIPMFLNQLEIARESGMSAVANRAPASRAAMWENLWRAGLITHFGIFPIPLGLIGIGLLARRTRLGAQLSREGVVLAMMLGSLIVAICFAVLPFITLATNSPRWLMFLAWIIAIGTAISSAALWRRGWIGRLAVLLMGAVVVANTAWIWIAPMIWRVRPPEPF</sequence>
<reference evidence="2 3" key="1">
    <citation type="journal article" date="2011" name="J. Bacteriol.">
        <title>Draft genome sequence of the anoxygenic filamentous phototrophic bacterium Oscillochloris trichoides subsp. DG-6.</title>
        <authorList>
            <person name="Kuznetsov B.B."/>
            <person name="Ivanovsky R.N."/>
            <person name="Keppen O.I."/>
            <person name="Sukhacheva M.V."/>
            <person name="Bumazhkin B.K."/>
            <person name="Patutina E.O."/>
            <person name="Beletsky A.V."/>
            <person name="Mardanov A.V."/>
            <person name="Baslerov R.V."/>
            <person name="Panteleeva A.N."/>
            <person name="Kolganova T.V."/>
            <person name="Ravin N.V."/>
            <person name="Skryabin K.G."/>
        </authorList>
    </citation>
    <scope>NUCLEOTIDE SEQUENCE [LARGE SCALE GENOMIC DNA]</scope>
    <source>
        <strain evidence="2 3">DG-6</strain>
    </source>
</reference>
<feature type="transmembrane region" description="Helical" evidence="1">
    <location>
        <begin position="341"/>
        <end position="361"/>
    </location>
</feature>
<gene>
    <name evidence="2" type="ORF">OSCT_2956</name>
</gene>
<feature type="transmembrane region" description="Helical" evidence="1">
    <location>
        <begin position="264"/>
        <end position="281"/>
    </location>
</feature>
<feature type="transmembrane region" description="Helical" evidence="1">
    <location>
        <begin position="479"/>
        <end position="501"/>
    </location>
</feature>
<feature type="transmembrane region" description="Helical" evidence="1">
    <location>
        <begin position="395"/>
        <end position="413"/>
    </location>
</feature>
<feature type="transmembrane region" description="Helical" evidence="1">
    <location>
        <begin position="229"/>
        <end position="252"/>
    </location>
</feature>
<feature type="transmembrane region" description="Helical" evidence="1">
    <location>
        <begin position="425"/>
        <end position="444"/>
    </location>
</feature>
<keyword evidence="1" id="KW-0812">Transmembrane</keyword>
<proteinExistence type="predicted"/>
<dbReference type="Proteomes" id="UP000054010">
    <property type="component" value="Unassembled WGS sequence"/>
</dbReference>
<feature type="transmembrane region" description="Helical" evidence="1">
    <location>
        <begin position="175"/>
        <end position="192"/>
    </location>
</feature>
<dbReference type="AlphaFoldDB" id="E1II05"/>
<dbReference type="eggNOG" id="COG1287">
    <property type="taxonomic scope" value="Bacteria"/>
</dbReference>
<keyword evidence="1" id="KW-0472">Membrane</keyword>
<feature type="transmembrane region" description="Helical" evidence="1">
    <location>
        <begin position="535"/>
        <end position="556"/>
    </location>
</feature>
<accession>E1II05</accession>
<evidence type="ECO:0000313" key="3">
    <source>
        <dbReference type="Proteomes" id="UP000054010"/>
    </source>
</evidence>
<feature type="transmembrane region" description="Helical" evidence="1">
    <location>
        <begin position="450"/>
        <end position="467"/>
    </location>
</feature>
<feature type="transmembrane region" description="Helical" evidence="1">
    <location>
        <begin position="370"/>
        <end position="389"/>
    </location>
</feature>
<name>E1II05_9CHLR</name>
<dbReference type="HOGENOM" id="CLU_416675_0_0_0"/>
<evidence type="ECO:0000256" key="1">
    <source>
        <dbReference type="SAM" id="Phobius"/>
    </source>
</evidence>
<keyword evidence="1" id="KW-1133">Transmembrane helix</keyword>
<feature type="transmembrane region" description="Helical" evidence="1">
    <location>
        <begin position="204"/>
        <end position="223"/>
    </location>
</feature>
<evidence type="ECO:0008006" key="4">
    <source>
        <dbReference type="Google" id="ProtNLM"/>
    </source>
</evidence>
<evidence type="ECO:0000313" key="2">
    <source>
        <dbReference type="EMBL" id="EFO79123.1"/>
    </source>
</evidence>